<evidence type="ECO:0000256" key="1">
    <source>
        <dbReference type="SAM" id="MobiDB-lite"/>
    </source>
</evidence>
<accession>A0ABS7QY90</accession>
<reference evidence="2 3" key="1">
    <citation type="submission" date="2021-08" db="EMBL/GenBank/DDBJ databases">
        <title>Streptomyces sp. PTM05 isolated from lichen.</title>
        <authorList>
            <person name="Somphong A."/>
            <person name="Phongsopitanun W."/>
            <person name="Tanasupawat S."/>
        </authorList>
    </citation>
    <scope>NUCLEOTIDE SEQUENCE [LARGE SCALE GENOMIC DNA]</scope>
    <source>
        <strain evidence="2 3">Ptm05</strain>
    </source>
</reference>
<evidence type="ECO:0000313" key="2">
    <source>
        <dbReference type="EMBL" id="MBY8887310.1"/>
    </source>
</evidence>
<proteinExistence type="predicted"/>
<organism evidence="2 3">
    <name type="scientific">Streptantibioticus parmotrematis</name>
    <dbReference type="NCBI Taxonomy" id="2873249"/>
    <lineage>
        <taxon>Bacteria</taxon>
        <taxon>Bacillati</taxon>
        <taxon>Actinomycetota</taxon>
        <taxon>Actinomycetes</taxon>
        <taxon>Kitasatosporales</taxon>
        <taxon>Streptomycetaceae</taxon>
        <taxon>Streptantibioticus</taxon>
    </lineage>
</organism>
<protein>
    <submittedName>
        <fullName evidence="2">Uncharacterized protein</fullName>
    </submittedName>
</protein>
<name>A0ABS7QY90_9ACTN</name>
<dbReference type="Proteomes" id="UP001198565">
    <property type="component" value="Unassembled WGS sequence"/>
</dbReference>
<evidence type="ECO:0000313" key="3">
    <source>
        <dbReference type="Proteomes" id="UP001198565"/>
    </source>
</evidence>
<keyword evidence="3" id="KW-1185">Reference proteome</keyword>
<feature type="region of interest" description="Disordered" evidence="1">
    <location>
        <begin position="157"/>
        <end position="181"/>
    </location>
</feature>
<sequence length="181" mass="18272">MTLTACGGGGHKAAAGAASPSVPATASASVTAPATGAAADSSTSPVKLAKTKFVLNSSLAAGATYQWIYKPYKAGTFKKGAKGRTFALVKAGLAGGFTYNRLKAALHDAQGDKTLAKLVAPLTKSVDSLKALPAKLKKGESPDSTVNSFQDTINNVKSTAKKDGDNVTDKVPSLSQLKSGS</sequence>
<dbReference type="EMBL" id="JAINVZ010000015">
    <property type="protein sequence ID" value="MBY8887310.1"/>
    <property type="molecule type" value="Genomic_DNA"/>
</dbReference>
<comment type="caution">
    <text evidence="2">The sequence shown here is derived from an EMBL/GenBank/DDBJ whole genome shotgun (WGS) entry which is preliminary data.</text>
</comment>
<gene>
    <name evidence="2" type="ORF">K7472_21065</name>
</gene>